<name>A0A811LP17_9BILA</name>
<dbReference type="EMBL" id="CAJFCW020000006">
    <property type="protein sequence ID" value="CAG9127437.1"/>
    <property type="molecule type" value="Genomic_DNA"/>
</dbReference>
<feature type="compositionally biased region" description="Low complexity" evidence="1">
    <location>
        <begin position="285"/>
        <end position="370"/>
    </location>
</feature>
<evidence type="ECO:0000313" key="3">
    <source>
        <dbReference type="Proteomes" id="UP000614601"/>
    </source>
</evidence>
<sequence length="664" mass="70593">MAEPNVSLERGKRGKGTNPENGSDTPGGQPRRWFSPSVADHNAKPDRAPQRSSKRVKSGTMRKRDSADTKESSKDAEKPCTATDKPADDAKPQVPGAAESTSQVSAEPKPRKHSTASRRQFSAATESKLKIRGFTDSKLKDEAQGSAKPRGRAPSIKKVTKKATPSNESQEEEAGSPIARPKPKARWFSPSVADHQHPISPLVPPKRVIKKKTNKSSEASGEVPKPSKGEVHDAKPFAEDQKKGTVAGQTVTLANRQANVKPAASNTQSPITTPGPLSTPQTGRTTPSTAPMAPTSGPTTTSPGATTTSPGQTTPLTLPSTPSTDHMTPTSGPTTTSPGQTGPLTPSTGQTTPTSGPATTSPGLTTTSPGQNNPLTLPSTPSTDHITPTSGPTTTSPGQTTPLTDKKTSSADQQTPPTGESPLAEITACDDMVLPMALRRKTRRERRKRTNDSRASVSLDQEADQDVVKTCEVNARNDSPVPVGQDKLPKDGKKKVSVGETPPQVKISPFSPSTGSTPAESPGNVTGSTGTAPSADSKAKIRIPEANIPDRAESDDKFSGDVSTDQKDQSGDQSGDDYVIYKKPHPKRERKDSAELARAVVEHLKKTKARNIEAKRIRLKKARDERRKKLRELKEKGLNKPTSTDPDASTKVVRKKNRRSTKST</sequence>
<feature type="compositionally biased region" description="Basic residues" evidence="1">
    <location>
        <begin position="438"/>
        <end position="449"/>
    </location>
</feature>
<feature type="compositionally biased region" description="Polar residues" evidence="1">
    <location>
        <begin position="510"/>
        <end position="534"/>
    </location>
</feature>
<feature type="compositionally biased region" description="Polar residues" evidence="1">
    <location>
        <begin position="247"/>
        <end position="284"/>
    </location>
</feature>
<dbReference type="Proteomes" id="UP000783686">
    <property type="component" value="Unassembled WGS sequence"/>
</dbReference>
<feature type="compositionally biased region" description="Basic and acidic residues" evidence="1">
    <location>
        <begin position="612"/>
        <end position="638"/>
    </location>
</feature>
<comment type="caution">
    <text evidence="2">The sequence shown here is derived from an EMBL/GenBank/DDBJ whole genome shotgun (WGS) entry which is preliminary data.</text>
</comment>
<feature type="compositionally biased region" description="Basic and acidic residues" evidence="1">
    <location>
        <begin position="537"/>
        <end position="570"/>
    </location>
</feature>
<dbReference type="Proteomes" id="UP000614601">
    <property type="component" value="Unassembled WGS sequence"/>
</dbReference>
<feature type="region of interest" description="Disordered" evidence="1">
    <location>
        <begin position="1"/>
        <end position="594"/>
    </location>
</feature>
<evidence type="ECO:0000313" key="2">
    <source>
        <dbReference type="EMBL" id="CAD5230047.1"/>
    </source>
</evidence>
<feature type="compositionally biased region" description="Basic residues" evidence="1">
    <location>
        <begin position="652"/>
        <end position="664"/>
    </location>
</feature>
<dbReference type="AlphaFoldDB" id="A0A811LP17"/>
<proteinExistence type="predicted"/>
<feature type="compositionally biased region" description="Polar residues" evidence="1">
    <location>
        <begin position="371"/>
        <end position="386"/>
    </location>
</feature>
<dbReference type="EMBL" id="CAJFDH010000006">
    <property type="protein sequence ID" value="CAD5230047.1"/>
    <property type="molecule type" value="Genomic_DNA"/>
</dbReference>
<keyword evidence="3" id="KW-1185">Reference proteome</keyword>
<feature type="region of interest" description="Disordered" evidence="1">
    <location>
        <begin position="612"/>
        <end position="664"/>
    </location>
</feature>
<feature type="compositionally biased region" description="Basic and acidic residues" evidence="1">
    <location>
        <begin position="127"/>
        <end position="143"/>
    </location>
</feature>
<accession>A0A811LP17</accession>
<protein>
    <submittedName>
        <fullName evidence="2">Uncharacterized protein</fullName>
    </submittedName>
</protein>
<feature type="compositionally biased region" description="Low complexity" evidence="1">
    <location>
        <begin position="387"/>
        <end position="403"/>
    </location>
</feature>
<reference evidence="2" key="1">
    <citation type="submission" date="2020-09" db="EMBL/GenBank/DDBJ databases">
        <authorList>
            <person name="Kikuchi T."/>
        </authorList>
    </citation>
    <scope>NUCLEOTIDE SEQUENCE</scope>
    <source>
        <strain evidence="2">SH1</strain>
    </source>
</reference>
<feature type="compositionally biased region" description="Basic and acidic residues" evidence="1">
    <location>
        <begin position="62"/>
        <end position="78"/>
    </location>
</feature>
<feature type="compositionally biased region" description="Basic residues" evidence="1">
    <location>
        <begin position="52"/>
        <end position="61"/>
    </location>
</feature>
<gene>
    <name evidence="2" type="ORF">BOKJ2_LOCUS13940</name>
</gene>
<evidence type="ECO:0000256" key="1">
    <source>
        <dbReference type="SAM" id="MobiDB-lite"/>
    </source>
</evidence>
<feature type="compositionally biased region" description="Basic and acidic residues" evidence="1">
    <location>
        <begin position="225"/>
        <end position="243"/>
    </location>
</feature>
<organism evidence="2 3">
    <name type="scientific">Bursaphelenchus okinawaensis</name>
    <dbReference type="NCBI Taxonomy" id="465554"/>
    <lineage>
        <taxon>Eukaryota</taxon>
        <taxon>Metazoa</taxon>
        <taxon>Ecdysozoa</taxon>
        <taxon>Nematoda</taxon>
        <taxon>Chromadorea</taxon>
        <taxon>Rhabditida</taxon>
        <taxon>Tylenchina</taxon>
        <taxon>Tylenchomorpha</taxon>
        <taxon>Aphelenchoidea</taxon>
        <taxon>Aphelenchoididae</taxon>
        <taxon>Bursaphelenchus</taxon>
    </lineage>
</organism>